<dbReference type="Proteomes" id="UP000184300">
    <property type="component" value="Unassembled WGS sequence"/>
</dbReference>
<reference evidence="4" key="1">
    <citation type="journal article" date="2017" name="Genome Biol.">
        <title>Comparative genomics reveals high biological diversity and specific adaptations in the industrially and medically important fungal genus Aspergillus.</title>
        <authorList>
            <person name="de Vries R.P."/>
            <person name="Riley R."/>
            <person name="Wiebenga A."/>
            <person name="Aguilar-Osorio G."/>
            <person name="Amillis S."/>
            <person name="Uchima C.A."/>
            <person name="Anderluh G."/>
            <person name="Asadollahi M."/>
            <person name="Askin M."/>
            <person name="Barry K."/>
            <person name="Battaglia E."/>
            <person name="Bayram O."/>
            <person name="Benocci T."/>
            <person name="Braus-Stromeyer S.A."/>
            <person name="Caldana C."/>
            <person name="Canovas D."/>
            <person name="Cerqueira G.C."/>
            <person name="Chen F."/>
            <person name="Chen W."/>
            <person name="Choi C."/>
            <person name="Clum A."/>
            <person name="Dos Santos R.A."/>
            <person name="Damasio A.R."/>
            <person name="Diallinas G."/>
            <person name="Emri T."/>
            <person name="Fekete E."/>
            <person name="Flipphi M."/>
            <person name="Freyberg S."/>
            <person name="Gallo A."/>
            <person name="Gournas C."/>
            <person name="Habgood R."/>
            <person name="Hainaut M."/>
            <person name="Harispe M.L."/>
            <person name="Henrissat B."/>
            <person name="Hilden K.S."/>
            <person name="Hope R."/>
            <person name="Hossain A."/>
            <person name="Karabika E."/>
            <person name="Karaffa L."/>
            <person name="Karanyi Z."/>
            <person name="Krasevec N."/>
            <person name="Kuo A."/>
            <person name="Kusch H."/>
            <person name="LaButti K."/>
            <person name="Lagendijk E.L."/>
            <person name="Lapidus A."/>
            <person name="Levasseur A."/>
            <person name="Lindquist E."/>
            <person name="Lipzen A."/>
            <person name="Logrieco A.F."/>
            <person name="MacCabe A."/>
            <person name="Maekelae M.R."/>
            <person name="Malavazi I."/>
            <person name="Melin P."/>
            <person name="Meyer V."/>
            <person name="Mielnichuk N."/>
            <person name="Miskei M."/>
            <person name="Molnar A.P."/>
            <person name="Mule G."/>
            <person name="Ngan C.Y."/>
            <person name="Orejas M."/>
            <person name="Orosz E."/>
            <person name="Ouedraogo J.P."/>
            <person name="Overkamp K.M."/>
            <person name="Park H.-S."/>
            <person name="Perrone G."/>
            <person name="Piumi F."/>
            <person name="Punt P.J."/>
            <person name="Ram A.F."/>
            <person name="Ramon A."/>
            <person name="Rauscher S."/>
            <person name="Record E."/>
            <person name="Riano-Pachon D.M."/>
            <person name="Robert V."/>
            <person name="Roehrig J."/>
            <person name="Ruller R."/>
            <person name="Salamov A."/>
            <person name="Salih N.S."/>
            <person name="Samson R.A."/>
            <person name="Sandor E."/>
            <person name="Sanguinetti M."/>
            <person name="Schuetze T."/>
            <person name="Sepcic K."/>
            <person name="Shelest E."/>
            <person name="Sherlock G."/>
            <person name="Sophianopoulou V."/>
            <person name="Squina F.M."/>
            <person name="Sun H."/>
            <person name="Susca A."/>
            <person name="Todd R.B."/>
            <person name="Tsang A."/>
            <person name="Unkles S.E."/>
            <person name="van de Wiele N."/>
            <person name="van Rossen-Uffink D."/>
            <person name="Oliveira J.V."/>
            <person name="Vesth T.C."/>
            <person name="Visser J."/>
            <person name="Yu J.-H."/>
            <person name="Zhou M."/>
            <person name="Andersen M.R."/>
            <person name="Archer D.B."/>
            <person name="Baker S.E."/>
            <person name="Benoit I."/>
            <person name="Brakhage A.A."/>
            <person name="Braus G.H."/>
            <person name="Fischer R."/>
            <person name="Frisvad J.C."/>
            <person name="Goldman G.H."/>
            <person name="Houbraken J."/>
            <person name="Oakley B."/>
            <person name="Pocsi I."/>
            <person name="Scazzocchio C."/>
            <person name="Seiboth B."/>
            <person name="vanKuyk P.A."/>
            <person name="Wortman J."/>
            <person name="Dyer P.S."/>
            <person name="Grigoriev I.V."/>
        </authorList>
    </citation>
    <scope>NUCLEOTIDE SEQUENCE [LARGE SCALE GENOMIC DNA]</scope>
    <source>
        <strain evidence="4">CBS 516.65</strain>
    </source>
</reference>
<dbReference type="RefSeq" id="XP_022399275.1">
    <property type="nucleotide sequence ID" value="XM_022548144.1"/>
</dbReference>
<evidence type="ECO:0000313" key="3">
    <source>
        <dbReference type="EMBL" id="OJJ82577.1"/>
    </source>
</evidence>
<dbReference type="AlphaFoldDB" id="A0A1L9VF67"/>
<keyword evidence="2" id="KW-1133">Transmembrane helix</keyword>
<accession>A0A1L9VF67</accession>
<keyword evidence="2" id="KW-0472">Membrane</keyword>
<protein>
    <submittedName>
        <fullName evidence="3">Uncharacterized protein</fullName>
    </submittedName>
</protein>
<evidence type="ECO:0000256" key="1">
    <source>
        <dbReference type="SAM" id="MobiDB-lite"/>
    </source>
</evidence>
<dbReference type="EMBL" id="KV878902">
    <property type="protein sequence ID" value="OJJ82577.1"/>
    <property type="molecule type" value="Genomic_DNA"/>
</dbReference>
<sequence length="110" mass="11783">MAPVLARQSSDSGDTCPSTISGGGIAGIVIGSIAGTLLLIWLWKVCNLKGAWSGGESDVGYVPGAGAETGGRRRRRRTSSPSVVEYVEKGSRSRPRYRDEPRRPSRVYMT</sequence>
<dbReference type="VEuPathDB" id="FungiDB:ASPGLDRAFT_555547"/>
<keyword evidence="2" id="KW-0812">Transmembrane</keyword>
<evidence type="ECO:0000256" key="2">
    <source>
        <dbReference type="SAM" id="Phobius"/>
    </source>
</evidence>
<feature type="compositionally biased region" description="Polar residues" evidence="1">
    <location>
        <begin position="7"/>
        <end position="19"/>
    </location>
</feature>
<keyword evidence="4" id="KW-1185">Reference proteome</keyword>
<gene>
    <name evidence="3" type="ORF">ASPGLDRAFT_555547</name>
</gene>
<name>A0A1L9VF67_ASPGL</name>
<feature type="transmembrane region" description="Helical" evidence="2">
    <location>
        <begin position="20"/>
        <end position="43"/>
    </location>
</feature>
<evidence type="ECO:0000313" key="4">
    <source>
        <dbReference type="Proteomes" id="UP000184300"/>
    </source>
</evidence>
<proteinExistence type="predicted"/>
<feature type="compositionally biased region" description="Basic and acidic residues" evidence="1">
    <location>
        <begin position="86"/>
        <end position="103"/>
    </location>
</feature>
<dbReference type="GeneID" id="34464405"/>
<dbReference type="OrthoDB" id="4509983at2759"/>
<organism evidence="3 4">
    <name type="scientific">Aspergillus glaucus CBS 516.65</name>
    <dbReference type="NCBI Taxonomy" id="1160497"/>
    <lineage>
        <taxon>Eukaryota</taxon>
        <taxon>Fungi</taxon>
        <taxon>Dikarya</taxon>
        <taxon>Ascomycota</taxon>
        <taxon>Pezizomycotina</taxon>
        <taxon>Eurotiomycetes</taxon>
        <taxon>Eurotiomycetidae</taxon>
        <taxon>Eurotiales</taxon>
        <taxon>Aspergillaceae</taxon>
        <taxon>Aspergillus</taxon>
        <taxon>Aspergillus subgen. Aspergillus</taxon>
    </lineage>
</organism>
<feature type="region of interest" description="Disordered" evidence="1">
    <location>
        <begin position="52"/>
        <end position="110"/>
    </location>
</feature>
<feature type="region of interest" description="Disordered" evidence="1">
    <location>
        <begin position="1"/>
        <end position="22"/>
    </location>
</feature>